<dbReference type="Gene3D" id="2.40.37.10">
    <property type="entry name" value="Lyase, Ornithine Decarboxylase, Chain A, domain 1"/>
    <property type="match status" value="1"/>
</dbReference>
<dbReference type="InterPro" id="IPR029066">
    <property type="entry name" value="PLP-binding_barrel"/>
</dbReference>
<comment type="cofactor">
    <cofactor evidence="1 4 5">
        <name>pyridoxal 5'-phosphate</name>
        <dbReference type="ChEBI" id="CHEBI:597326"/>
    </cofactor>
</comment>
<evidence type="ECO:0000256" key="4">
    <source>
        <dbReference type="HAMAP-Rule" id="MF_01201"/>
    </source>
</evidence>
<keyword evidence="9" id="KW-1185">Reference proteome</keyword>
<comment type="pathway">
    <text evidence="4">Amino-acid biosynthesis; D-alanine biosynthesis; D-alanine from L-alanine: step 1/1.</text>
</comment>
<evidence type="ECO:0000256" key="1">
    <source>
        <dbReference type="ARBA" id="ARBA00001933"/>
    </source>
</evidence>
<dbReference type="EMBL" id="BRXS01000004">
    <property type="protein sequence ID" value="GLC26501.1"/>
    <property type="molecule type" value="Genomic_DNA"/>
</dbReference>
<dbReference type="Proteomes" id="UP001161325">
    <property type="component" value="Unassembled WGS sequence"/>
</dbReference>
<dbReference type="InterPro" id="IPR011079">
    <property type="entry name" value="Ala_racemase_C"/>
</dbReference>
<dbReference type="Pfam" id="PF00842">
    <property type="entry name" value="Ala_racemase_C"/>
    <property type="match status" value="1"/>
</dbReference>
<evidence type="ECO:0000313" key="8">
    <source>
        <dbReference type="EMBL" id="GLC26501.1"/>
    </source>
</evidence>
<feature type="binding site" evidence="4 6">
    <location>
        <position position="155"/>
    </location>
    <ligand>
        <name>substrate</name>
    </ligand>
</feature>
<gene>
    <name evidence="8" type="ORF">rosag_30140</name>
</gene>
<evidence type="ECO:0000256" key="6">
    <source>
        <dbReference type="PIRSR" id="PIRSR600821-52"/>
    </source>
</evidence>
<keyword evidence="3 4" id="KW-0413">Isomerase</keyword>
<evidence type="ECO:0000313" key="9">
    <source>
        <dbReference type="Proteomes" id="UP001161325"/>
    </source>
</evidence>
<dbReference type="GO" id="GO:0008784">
    <property type="term" value="F:alanine racemase activity"/>
    <property type="evidence" value="ECO:0007669"/>
    <property type="project" value="UniProtKB-UniRule"/>
</dbReference>
<evidence type="ECO:0000256" key="5">
    <source>
        <dbReference type="PIRSR" id="PIRSR600821-50"/>
    </source>
</evidence>
<comment type="similarity">
    <text evidence="4">Belongs to the alanine racemase family.</text>
</comment>
<dbReference type="NCBIfam" id="TIGR00492">
    <property type="entry name" value="alr"/>
    <property type="match status" value="1"/>
</dbReference>
<name>A0AA37V7E0_9BACT</name>
<dbReference type="AlphaFoldDB" id="A0AA37V7E0"/>
<dbReference type="CDD" id="cd00430">
    <property type="entry name" value="PLPDE_III_AR"/>
    <property type="match status" value="1"/>
</dbReference>
<reference evidence="8" key="1">
    <citation type="submission" date="2022-08" db="EMBL/GenBank/DDBJ databases">
        <title>Draft genome sequencing of Roseisolibacter agri AW1220.</title>
        <authorList>
            <person name="Tobiishi Y."/>
            <person name="Tonouchi A."/>
        </authorList>
    </citation>
    <scope>NUCLEOTIDE SEQUENCE</scope>
    <source>
        <strain evidence="8">AW1220</strain>
    </source>
</reference>
<comment type="catalytic activity">
    <reaction evidence="4">
        <text>L-alanine = D-alanine</text>
        <dbReference type="Rhea" id="RHEA:20249"/>
        <dbReference type="ChEBI" id="CHEBI:57416"/>
        <dbReference type="ChEBI" id="CHEBI:57972"/>
        <dbReference type="EC" id="5.1.1.1"/>
    </reaction>
</comment>
<dbReference type="InterPro" id="IPR001608">
    <property type="entry name" value="Ala_racemase_N"/>
</dbReference>
<dbReference type="GO" id="GO:0030170">
    <property type="term" value="F:pyridoxal phosphate binding"/>
    <property type="evidence" value="ECO:0007669"/>
    <property type="project" value="UniProtKB-UniRule"/>
</dbReference>
<sequence>MPAESNPAVLAPTGVVRPDAGADADLCADRQRAWVDVDLAALVRNARRVQAHARVPLLPMVKADAYGLGAIPVARALRALSPWAFGVAAVHEGEALRDAGITDRIVVFTPLLASELPRAHAAGLTPSLHRGDDVRAWAAIGGDAWHLSIDTGMSRAGVRWDAVDALHDAIRAHPPEGAYTHFHSADTDDASRAEQEARFDAAVRALPARPQVVHAENSPGAERAQGGSRWDVVRPGVFLYGVSAGAVLEAEPVAHLRARVVDVRDLRDGETVSYGATWTARGPARIATVAAGYADGYRRALSNRGVALLHGREVPVAGRVTMDMTMLDVTGVPCAVGDVATLIGRDGDALLTVSDVADRAEMSPYELLTGLRQRVPHLHHDA</sequence>
<comment type="caution">
    <text evidence="8">The sequence shown here is derived from an EMBL/GenBank/DDBJ whole genome shotgun (WGS) entry which is preliminary data.</text>
</comment>
<dbReference type="PANTHER" id="PTHR30511">
    <property type="entry name" value="ALANINE RACEMASE"/>
    <property type="match status" value="1"/>
</dbReference>
<dbReference type="GO" id="GO:0030632">
    <property type="term" value="P:D-alanine biosynthetic process"/>
    <property type="evidence" value="ECO:0007669"/>
    <property type="project" value="UniProtKB-UniRule"/>
</dbReference>
<dbReference type="Gene3D" id="3.20.20.10">
    <property type="entry name" value="Alanine racemase"/>
    <property type="match status" value="1"/>
</dbReference>
<dbReference type="Pfam" id="PF01168">
    <property type="entry name" value="Ala_racemase_N"/>
    <property type="match status" value="1"/>
</dbReference>
<evidence type="ECO:0000256" key="2">
    <source>
        <dbReference type="ARBA" id="ARBA00022898"/>
    </source>
</evidence>
<dbReference type="EC" id="5.1.1.1" evidence="4"/>
<evidence type="ECO:0000259" key="7">
    <source>
        <dbReference type="SMART" id="SM01005"/>
    </source>
</evidence>
<dbReference type="SUPFAM" id="SSF51419">
    <property type="entry name" value="PLP-binding barrel"/>
    <property type="match status" value="1"/>
</dbReference>
<dbReference type="InterPro" id="IPR000821">
    <property type="entry name" value="Ala_racemase"/>
</dbReference>
<dbReference type="RefSeq" id="WP_284350951.1">
    <property type="nucleotide sequence ID" value="NZ_BRXS01000004.1"/>
</dbReference>
<protein>
    <recommendedName>
        <fullName evidence="4">Alanine racemase</fullName>
        <ecNumber evidence="4">5.1.1.1</ecNumber>
    </recommendedName>
</protein>
<feature type="domain" description="Alanine racemase C-terminal" evidence="7">
    <location>
        <begin position="253"/>
        <end position="380"/>
    </location>
</feature>
<feature type="modified residue" description="N6-(pyridoxal phosphate)lysine" evidence="4 5">
    <location>
        <position position="62"/>
    </location>
</feature>
<comment type="function">
    <text evidence="4">Catalyzes the interconversion of L-alanine and D-alanine. May also act on other amino acids.</text>
</comment>
<dbReference type="SUPFAM" id="SSF50621">
    <property type="entry name" value="Alanine racemase C-terminal domain-like"/>
    <property type="match status" value="1"/>
</dbReference>
<evidence type="ECO:0000256" key="3">
    <source>
        <dbReference type="ARBA" id="ARBA00023235"/>
    </source>
</evidence>
<dbReference type="SMART" id="SM01005">
    <property type="entry name" value="Ala_racemase_C"/>
    <property type="match status" value="1"/>
</dbReference>
<feature type="active site" description="Proton acceptor; specific for D-alanine" evidence="4">
    <location>
        <position position="62"/>
    </location>
</feature>
<keyword evidence="2 4" id="KW-0663">Pyridoxal phosphate</keyword>
<accession>A0AA37V7E0</accession>
<feature type="active site" description="Proton acceptor; specific for L-alanine" evidence="4">
    <location>
        <position position="274"/>
    </location>
</feature>
<dbReference type="GO" id="GO:0005829">
    <property type="term" value="C:cytosol"/>
    <property type="evidence" value="ECO:0007669"/>
    <property type="project" value="TreeGrafter"/>
</dbReference>
<dbReference type="PANTHER" id="PTHR30511:SF0">
    <property type="entry name" value="ALANINE RACEMASE, CATABOLIC-RELATED"/>
    <property type="match status" value="1"/>
</dbReference>
<dbReference type="PRINTS" id="PR00992">
    <property type="entry name" value="ALARACEMASE"/>
</dbReference>
<organism evidence="8 9">
    <name type="scientific">Roseisolibacter agri</name>
    <dbReference type="NCBI Taxonomy" id="2014610"/>
    <lineage>
        <taxon>Bacteria</taxon>
        <taxon>Pseudomonadati</taxon>
        <taxon>Gemmatimonadota</taxon>
        <taxon>Gemmatimonadia</taxon>
        <taxon>Gemmatimonadales</taxon>
        <taxon>Gemmatimonadaceae</taxon>
        <taxon>Roseisolibacter</taxon>
    </lineage>
</organism>
<proteinExistence type="inferred from homology"/>
<feature type="binding site" evidence="4 6">
    <location>
        <position position="322"/>
    </location>
    <ligand>
        <name>substrate</name>
    </ligand>
</feature>
<dbReference type="HAMAP" id="MF_01201">
    <property type="entry name" value="Ala_racemase"/>
    <property type="match status" value="1"/>
</dbReference>
<dbReference type="InterPro" id="IPR009006">
    <property type="entry name" value="Ala_racemase/Decarboxylase_C"/>
</dbReference>